<protein>
    <recommendedName>
        <fullName evidence="4">O-fucosyltransferase family protein</fullName>
    </recommendedName>
</protein>
<accession>A0ABR2VYU9</accession>
<comment type="caution">
    <text evidence="2">The sequence shown here is derived from an EMBL/GenBank/DDBJ whole genome shotgun (WGS) entry which is preliminary data.</text>
</comment>
<proteinExistence type="predicted"/>
<keyword evidence="1" id="KW-1133">Transmembrane helix</keyword>
<organism evidence="2 3">
    <name type="scientific">Basidiobolus ranarum</name>
    <dbReference type="NCBI Taxonomy" id="34480"/>
    <lineage>
        <taxon>Eukaryota</taxon>
        <taxon>Fungi</taxon>
        <taxon>Fungi incertae sedis</taxon>
        <taxon>Zoopagomycota</taxon>
        <taxon>Entomophthoromycotina</taxon>
        <taxon>Basidiobolomycetes</taxon>
        <taxon>Basidiobolales</taxon>
        <taxon>Basidiobolaceae</taxon>
        <taxon>Basidiobolus</taxon>
    </lineage>
</organism>
<dbReference type="Gene3D" id="3.40.50.11350">
    <property type="match status" value="1"/>
</dbReference>
<gene>
    <name evidence="2" type="ORF">K7432_008542</name>
</gene>
<dbReference type="EMBL" id="JASJQH010007354">
    <property type="protein sequence ID" value="KAK9710277.1"/>
    <property type="molecule type" value="Genomic_DNA"/>
</dbReference>
<evidence type="ECO:0000256" key="1">
    <source>
        <dbReference type="SAM" id="Phobius"/>
    </source>
</evidence>
<evidence type="ECO:0000313" key="3">
    <source>
        <dbReference type="Proteomes" id="UP001479436"/>
    </source>
</evidence>
<dbReference type="PANTHER" id="PTHR13132">
    <property type="entry name" value="ALPHA- 1,6 -FUCOSYLTRANSFERASE"/>
    <property type="match status" value="1"/>
</dbReference>
<dbReference type="PANTHER" id="PTHR13132:SF29">
    <property type="entry name" value="ALPHA-(1,6)-FUCOSYLTRANSFERASE"/>
    <property type="match status" value="1"/>
</dbReference>
<sequence length="404" mass="47129">MSDQEEYYVDSSTTSHSLLSHNGSESKRVLKYPRLKTRLLILFLVIVICCTLTWVFFTSHSSVKYEPWFHSTEVLQFRNTYPPKEYSLETPSLTYMLQSCQSGFGSFVNNFLNVFLLALDNNIAFHLQSLDWCYVSWLTFFEDFSSNSQSPITLDRFNMTGERWRSPSGSFGEIDSPDFNGHIFINHGADNFQEYRNIWMKKISDPVLERKRIVAQALWDPKPVIKKVVVDIRKHFVEEQKKVFISMHIRRGDKIGLEMGAITTSSYADVLLDIYNTKYSGRNVALFVFSDDDKAVEELRHLLAEYIDIEIFILSDAFRHVPDLPMEWRPLTQRQGYDQNVYRETDLDNRYRLTAEIITDMTLAATADEFICTFSSNIGRLVTLLRNQPLDTVYSLDKPDWDYD</sequence>
<name>A0ABR2VYU9_9FUNG</name>
<feature type="transmembrane region" description="Helical" evidence="1">
    <location>
        <begin position="37"/>
        <end position="57"/>
    </location>
</feature>
<dbReference type="Proteomes" id="UP001479436">
    <property type="component" value="Unassembled WGS sequence"/>
</dbReference>
<keyword evidence="1" id="KW-0472">Membrane</keyword>
<evidence type="ECO:0008006" key="4">
    <source>
        <dbReference type="Google" id="ProtNLM"/>
    </source>
</evidence>
<keyword evidence="3" id="KW-1185">Reference proteome</keyword>
<reference evidence="2 3" key="1">
    <citation type="submission" date="2023-04" db="EMBL/GenBank/DDBJ databases">
        <title>Genome of Basidiobolus ranarum AG-B5.</title>
        <authorList>
            <person name="Stajich J.E."/>
            <person name="Carter-House D."/>
            <person name="Gryganskyi A."/>
        </authorList>
    </citation>
    <scope>NUCLEOTIDE SEQUENCE [LARGE SCALE GENOMIC DNA]</scope>
    <source>
        <strain evidence="2 3">AG-B5</strain>
    </source>
</reference>
<keyword evidence="1" id="KW-0812">Transmembrane</keyword>
<evidence type="ECO:0000313" key="2">
    <source>
        <dbReference type="EMBL" id="KAK9710277.1"/>
    </source>
</evidence>